<dbReference type="Proteomes" id="UP000297229">
    <property type="component" value="Unassembled WGS sequence"/>
</dbReference>
<dbReference type="STRING" id="278938.A0A4Z1JI95"/>
<evidence type="ECO:0000259" key="2">
    <source>
        <dbReference type="SMART" id="SM00355"/>
    </source>
</evidence>
<dbReference type="InterPro" id="IPR013087">
    <property type="entry name" value="Znf_C2H2_type"/>
</dbReference>
<feature type="region of interest" description="Disordered" evidence="1">
    <location>
        <begin position="123"/>
        <end position="142"/>
    </location>
</feature>
<dbReference type="SMART" id="SM00355">
    <property type="entry name" value="ZnF_C2H2"/>
    <property type="match status" value="2"/>
</dbReference>
<organism evidence="3 4">
    <name type="scientific">Botrytis elliptica</name>
    <dbReference type="NCBI Taxonomy" id="278938"/>
    <lineage>
        <taxon>Eukaryota</taxon>
        <taxon>Fungi</taxon>
        <taxon>Dikarya</taxon>
        <taxon>Ascomycota</taxon>
        <taxon>Pezizomycotina</taxon>
        <taxon>Leotiomycetes</taxon>
        <taxon>Helotiales</taxon>
        <taxon>Sclerotiniaceae</taxon>
        <taxon>Botrytis</taxon>
    </lineage>
</organism>
<evidence type="ECO:0000256" key="1">
    <source>
        <dbReference type="SAM" id="MobiDB-lite"/>
    </source>
</evidence>
<feature type="compositionally biased region" description="Polar residues" evidence="1">
    <location>
        <begin position="472"/>
        <end position="483"/>
    </location>
</feature>
<feature type="compositionally biased region" description="Basic and acidic residues" evidence="1">
    <location>
        <begin position="256"/>
        <end position="265"/>
    </location>
</feature>
<proteinExistence type="predicted"/>
<evidence type="ECO:0000313" key="3">
    <source>
        <dbReference type="EMBL" id="TGO73034.1"/>
    </source>
</evidence>
<protein>
    <recommendedName>
        <fullName evidence="2">C2H2-type domain-containing protein</fullName>
    </recommendedName>
</protein>
<name>A0A4Z1JI95_9HELO</name>
<feature type="region of interest" description="Disordered" evidence="1">
    <location>
        <begin position="431"/>
        <end position="483"/>
    </location>
</feature>
<comment type="caution">
    <text evidence="3">The sequence shown here is derived from an EMBL/GenBank/DDBJ whole genome shotgun (WGS) entry which is preliminary data.</text>
</comment>
<evidence type="ECO:0000313" key="4">
    <source>
        <dbReference type="Proteomes" id="UP000297229"/>
    </source>
</evidence>
<dbReference type="EMBL" id="PQXM01000395">
    <property type="protein sequence ID" value="TGO73034.1"/>
    <property type="molecule type" value="Genomic_DNA"/>
</dbReference>
<feature type="region of interest" description="Disordered" evidence="1">
    <location>
        <begin position="247"/>
        <end position="274"/>
    </location>
</feature>
<dbReference type="AlphaFoldDB" id="A0A4Z1JI95"/>
<feature type="domain" description="C2H2-type" evidence="2">
    <location>
        <begin position="397"/>
        <end position="419"/>
    </location>
</feature>
<sequence length="1006" mass="114973">MTLPSAEQTFSTALSRNADSWLSIPGFLGASNVSSNDPDDLMQDGPNLAFFNDPIESGTWFTPNFVHGLHATQLERGQDSCQAITPVQPPLNHMSSLNNKSKSKSNACTPARNTHLSVATNRVKGSARIGKTKKHSAASASVIRKRARERKAHLFQAFAPLEKAKKALKSYSKSSRHFRQKSEYFFLQLEKLIDEAICSDDASDSSSISEASDLEVDSAYGSFSDMPLSDVSSSVFEEQYVHLGRQATAPSSIQDSELHSDEETPRPLQPLSPTYSCTYGPGDERCPYATGRKSDWIRHEESEKHWPQKRYMCMLCAELQSDDDSNPCCTYCSLAFSTIEEVRSHSLNCIEARRKGKTFTGAKTDHFQAHLVDVHHRPGLDTTSAAWTYNHKTKWPRYCGFCTYHFKDWEERKHHVAEHFRRGADISNWDPLLHNPRRKTADEPGLPPINDEDDDDDDDHSHQHGRGKYSTYEATQTTYSTRSGESSDYFDLLNNGYLDWDNNEGGWGQYNIEYEERCSNSLESCLNRLGKNRLWMKQYIPAYDSYDPYVSKFISNSYFTGNNALNSEPINTVSTAFHNLEMYETSTTHIFGPVDRSYCKISLANMGIEREPSQVTLNSQRRPREYCHSSTDTGCSIDRVPSKWLRQWRKVHGKRDKKLCFESRRKNCTECEESCTREDSLRNHRVLDRMHHFRDNLKSHHRRVADSVNRLLSGVIFKNQSKLCTHAPAEGCKICRVFKTSYSGPLHQRPEEYEDESLLTSSDTISWGDKGNYIFDPSNCSLNNKQTCGPGKRLQEYFSEYKRDRMYRVVGQSCRGKPDWPQYQGFKEQRVLWPIFKVWECARSSGITEEQLIWLIVSDFMPFGITSDRLRYQKAKPGFLQSVALERYLSDYNCCEHLAYLASRHIGGDERSPSSALMHSPCFTSDDATLSLQYQQEVWFCLFRLPEELIMEHTVDGRRAIVDGQDVDTHLLLGGVRAFEPGRTTFLHSIEMLVLEEGDGDGEHLE</sequence>
<feature type="domain" description="C2H2-type" evidence="2">
    <location>
        <begin position="666"/>
        <end position="691"/>
    </location>
</feature>
<accession>A0A4Z1JI95</accession>
<reference evidence="3 4" key="1">
    <citation type="submission" date="2017-12" db="EMBL/GenBank/DDBJ databases">
        <title>Comparative genomics of Botrytis spp.</title>
        <authorList>
            <person name="Valero-Jimenez C.A."/>
            <person name="Tapia P."/>
            <person name="Veloso J."/>
            <person name="Silva-Moreno E."/>
            <person name="Staats M."/>
            <person name="Valdes J.H."/>
            <person name="Van Kan J.A.L."/>
        </authorList>
    </citation>
    <scope>NUCLEOTIDE SEQUENCE [LARGE SCALE GENOMIC DNA]</scope>
    <source>
        <strain evidence="3 4">Be9601</strain>
    </source>
</reference>
<gene>
    <name evidence="3" type="ORF">BELL_0397g00080</name>
</gene>
<keyword evidence="4" id="KW-1185">Reference proteome</keyword>